<dbReference type="AlphaFoldDB" id="A0A444ITM5"/>
<evidence type="ECO:0000256" key="1">
    <source>
        <dbReference type="SAM" id="MobiDB-lite"/>
    </source>
</evidence>
<feature type="non-terminal residue" evidence="2">
    <location>
        <position position="1"/>
    </location>
</feature>
<proteinExistence type="predicted"/>
<evidence type="ECO:0000313" key="2">
    <source>
        <dbReference type="EMBL" id="RWX44176.1"/>
    </source>
</evidence>
<organism evidence="2 3">
    <name type="scientific">Candidatus Electrothrix communis</name>
    <dbReference type="NCBI Taxonomy" id="1859133"/>
    <lineage>
        <taxon>Bacteria</taxon>
        <taxon>Pseudomonadati</taxon>
        <taxon>Thermodesulfobacteriota</taxon>
        <taxon>Desulfobulbia</taxon>
        <taxon>Desulfobulbales</taxon>
        <taxon>Desulfobulbaceae</taxon>
        <taxon>Candidatus Electrothrix</taxon>
    </lineage>
</organism>
<name>A0A444ITM5_9BACT</name>
<reference evidence="2 3" key="1">
    <citation type="submission" date="2017-01" db="EMBL/GenBank/DDBJ databases">
        <title>The cable genome- insights into the physiology and evolution of filamentous bacteria capable of sulfide oxidation via long distance electron transfer.</title>
        <authorList>
            <person name="Schreiber L."/>
            <person name="Bjerg J.T."/>
            <person name="Boggild A."/>
            <person name="Van De Vossenberg J."/>
            <person name="Meysman F."/>
            <person name="Nielsen L.P."/>
            <person name="Schramm A."/>
            <person name="Kjeldsen K.U."/>
        </authorList>
    </citation>
    <scope>NUCLEOTIDE SEQUENCE [LARGE SCALE GENOMIC DNA]</scope>
    <source>
        <strain evidence="2">A1</strain>
    </source>
</reference>
<sequence length="105" mass="11349">YGRLKQPAVGTATPAQTAISPKTSPGSVLRPASCFAAPVVERLLWRIGGRAGYDHILLVIKAAESGRTNSELHLGRGLRVGVFRDCLEFSYPMGQKAWRGRLLSS</sequence>
<protein>
    <submittedName>
        <fullName evidence="2">Uncharacterized protein</fullName>
    </submittedName>
</protein>
<dbReference type="EMBL" id="MTKP01000393">
    <property type="protein sequence ID" value="RWX44176.1"/>
    <property type="molecule type" value="Genomic_DNA"/>
</dbReference>
<evidence type="ECO:0000313" key="3">
    <source>
        <dbReference type="Proteomes" id="UP000288086"/>
    </source>
</evidence>
<dbReference type="Proteomes" id="UP000288086">
    <property type="component" value="Unassembled WGS sequence"/>
</dbReference>
<gene>
    <name evidence="2" type="ORF">VT98_13933</name>
</gene>
<accession>A0A444ITM5</accession>
<feature type="region of interest" description="Disordered" evidence="1">
    <location>
        <begin position="1"/>
        <end position="27"/>
    </location>
</feature>
<comment type="caution">
    <text evidence="2">The sequence shown here is derived from an EMBL/GenBank/DDBJ whole genome shotgun (WGS) entry which is preliminary data.</text>
</comment>
<feature type="compositionally biased region" description="Polar residues" evidence="1">
    <location>
        <begin position="13"/>
        <end position="26"/>
    </location>
</feature>
<keyword evidence="3" id="KW-1185">Reference proteome</keyword>